<dbReference type="GO" id="GO:0005886">
    <property type="term" value="C:plasma membrane"/>
    <property type="evidence" value="ECO:0007669"/>
    <property type="project" value="UniProtKB-SubCell"/>
</dbReference>
<reference evidence="9" key="1">
    <citation type="submission" date="2021-02" db="EMBL/GenBank/DDBJ databases">
        <title>Abyssanaerobacter marinus gen.nov., sp., nov, anaerobic bacterium isolated from the Onnuri vent field of Indian Ocean and suggestion of Mogibacteriaceae fam. nov., and proposal of reclassification of ambiguous this family's genus member.</title>
        <authorList>
            <person name="Kim Y.J."/>
            <person name="Yang J.-A."/>
        </authorList>
    </citation>
    <scope>NUCLEOTIDE SEQUENCE</scope>
    <source>
        <strain evidence="9">DSM 2634</strain>
    </source>
</reference>
<keyword evidence="5 7" id="KW-1133">Transmembrane helix</keyword>
<feature type="domain" description="ABC transmembrane type-1" evidence="8">
    <location>
        <begin position="63"/>
        <end position="244"/>
    </location>
</feature>
<name>A0A939D8C2_CLOAM</name>
<feature type="transmembrane region" description="Helical" evidence="7">
    <location>
        <begin position="273"/>
        <end position="291"/>
    </location>
</feature>
<feature type="transmembrane region" description="Helical" evidence="7">
    <location>
        <begin position="170"/>
        <end position="189"/>
    </location>
</feature>
<accession>A0A939D8C2</accession>
<feature type="transmembrane region" description="Helical" evidence="7">
    <location>
        <begin position="67"/>
        <end position="93"/>
    </location>
</feature>
<proteinExistence type="inferred from homology"/>
<evidence type="ECO:0000313" key="9">
    <source>
        <dbReference type="EMBL" id="MBN7773349.1"/>
    </source>
</evidence>
<evidence type="ECO:0000256" key="5">
    <source>
        <dbReference type="ARBA" id="ARBA00022989"/>
    </source>
</evidence>
<comment type="similarity">
    <text evidence="7">Belongs to the binding-protein-dependent transport system permease family.</text>
</comment>
<keyword evidence="4 7" id="KW-0812">Transmembrane</keyword>
<dbReference type="InterPro" id="IPR000515">
    <property type="entry name" value="MetI-like"/>
</dbReference>
<evidence type="ECO:0000256" key="7">
    <source>
        <dbReference type="RuleBase" id="RU363032"/>
    </source>
</evidence>
<dbReference type="CDD" id="cd06261">
    <property type="entry name" value="TM_PBP2"/>
    <property type="match status" value="1"/>
</dbReference>
<evidence type="ECO:0000313" key="10">
    <source>
        <dbReference type="Proteomes" id="UP000664545"/>
    </source>
</evidence>
<evidence type="ECO:0000256" key="3">
    <source>
        <dbReference type="ARBA" id="ARBA00022475"/>
    </source>
</evidence>
<keyword evidence="3" id="KW-1003">Cell membrane</keyword>
<evidence type="ECO:0000256" key="6">
    <source>
        <dbReference type="ARBA" id="ARBA00023136"/>
    </source>
</evidence>
<evidence type="ECO:0000259" key="8">
    <source>
        <dbReference type="PROSITE" id="PS50928"/>
    </source>
</evidence>
<dbReference type="EMBL" id="JAFJZZ010000002">
    <property type="protein sequence ID" value="MBN7773349.1"/>
    <property type="molecule type" value="Genomic_DNA"/>
</dbReference>
<dbReference type="AlphaFoldDB" id="A0A939D8C2"/>
<protein>
    <submittedName>
        <fullName evidence="9">ABC transporter permease</fullName>
    </submittedName>
</protein>
<dbReference type="Gene3D" id="1.10.3720.10">
    <property type="entry name" value="MetI-like"/>
    <property type="match status" value="1"/>
</dbReference>
<evidence type="ECO:0000256" key="2">
    <source>
        <dbReference type="ARBA" id="ARBA00022448"/>
    </source>
</evidence>
<dbReference type="PANTHER" id="PTHR30151">
    <property type="entry name" value="ALKANE SULFONATE ABC TRANSPORTER-RELATED, MEMBRANE SUBUNIT"/>
    <property type="match status" value="1"/>
</dbReference>
<feature type="transmembrane region" description="Helical" evidence="7">
    <location>
        <begin position="105"/>
        <end position="124"/>
    </location>
</feature>
<feature type="transmembrane region" description="Helical" evidence="7">
    <location>
        <begin position="12"/>
        <end position="35"/>
    </location>
</feature>
<dbReference type="InterPro" id="IPR035906">
    <property type="entry name" value="MetI-like_sf"/>
</dbReference>
<dbReference type="SUPFAM" id="SSF161098">
    <property type="entry name" value="MetI-like"/>
    <property type="match status" value="1"/>
</dbReference>
<keyword evidence="6 7" id="KW-0472">Membrane</keyword>
<comment type="subcellular location">
    <subcellularLocation>
        <location evidence="1 7">Cell membrane</location>
        <topology evidence="1 7">Multi-pass membrane protein</topology>
    </subcellularLocation>
</comment>
<dbReference type="GO" id="GO:0055085">
    <property type="term" value="P:transmembrane transport"/>
    <property type="evidence" value="ECO:0007669"/>
    <property type="project" value="InterPro"/>
</dbReference>
<dbReference type="PANTHER" id="PTHR30151:SF0">
    <property type="entry name" value="ABC TRANSPORTER PERMEASE PROTEIN MJ0413-RELATED"/>
    <property type="match status" value="1"/>
</dbReference>
<gene>
    <name evidence="9" type="ORF">JYB65_08245</name>
</gene>
<evidence type="ECO:0000256" key="4">
    <source>
        <dbReference type="ARBA" id="ARBA00022692"/>
    </source>
</evidence>
<evidence type="ECO:0000256" key="1">
    <source>
        <dbReference type="ARBA" id="ARBA00004651"/>
    </source>
</evidence>
<dbReference type="RefSeq" id="WP_206582169.1">
    <property type="nucleotide sequence ID" value="NZ_JAFJZZ010000002.1"/>
</dbReference>
<feature type="transmembrane region" description="Helical" evidence="7">
    <location>
        <begin position="226"/>
        <end position="244"/>
    </location>
</feature>
<comment type="caution">
    <text evidence="9">The sequence shown here is derived from an EMBL/GenBank/DDBJ whole genome shotgun (WGS) entry which is preliminary data.</text>
</comment>
<sequence>MDNKVLTGLKRVVIQSSGLLIIGLIWQIAPALGWVDSMFVPSLSTTVKALIKLWIVNDLYMHILSSLWRVLSGLLIASAIAIPLGFIFGRWFPSIYEAVEPLLRIFTKVNPFSLIPIFILLFGFGEAIRIAVVTWVCIWPILFGTVTGLRTIDKDLIKAAVSMKVSPLGLILKVLLPGSMHAIFTGLRLGVEMSFFILIAGEMLGANSGLGVIIHNSNHFFNMPRLYASALVVVLLGVFLNLFLKYLQNGLFFWKEPHHIFGSVHEDKPGTKIGRVELLILSVIIGLLLVLGSQQIQKAAEIAADPTRGYTQDAGN</sequence>
<feature type="transmembrane region" description="Helical" evidence="7">
    <location>
        <begin position="130"/>
        <end position="149"/>
    </location>
</feature>
<feature type="transmembrane region" description="Helical" evidence="7">
    <location>
        <begin position="195"/>
        <end position="214"/>
    </location>
</feature>
<keyword evidence="2 7" id="KW-0813">Transport</keyword>
<dbReference type="Proteomes" id="UP000664545">
    <property type="component" value="Unassembled WGS sequence"/>
</dbReference>
<dbReference type="PROSITE" id="PS50928">
    <property type="entry name" value="ABC_TM1"/>
    <property type="match status" value="1"/>
</dbReference>
<organism evidence="9 10">
    <name type="scientific">Clostridium aminobutyricum</name>
    <dbReference type="NCBI Taxonomy" id="33953"/>
    <lineage>
        <taxon>Bacteria</taxon>
        <taxon>Bacillati</taxon>
        <taxon>Bacillota</taxon>
        <taxon>Clostridia</taxon>
        <taxon>Eubacteriales</taxon>
        <taxon>Clostridiaceae</taxon>
        <taxon>Clostridium</taxon>
    </lineage>
</organism>
<dbReference type="Pfam" id="PF00528">
    <property type="entry name" value="BPD_transp_1"/>
    <property type="match status" value="1"/>
</dbReference>
<keyword evidence="10" id="KW-1185">Reference proteome</keyword>